<evidence type="ECO:0000313" key="1">
    <source>
        <dbReference type="EMBL" id="PLW34649.1"/>
    </source>
</evidence>
<dbReference type="EMBL" id="PGCI01000193">
    <property type="protein sequence ID" value="PLW34649.1"/>
    <property type="molecule type" value="Genomic_DNA"/>
</dbReference>
<organism evidence="1 2">
    <name type="scientific">Puccinia coronata f. sp. avenae</name>
    <dbReference type="NCBI Taxonomy" id="200324"/>
    <lineage>
        <taxon>Eukaryota</taxon>
        <taxon>Fungi</taxon>
        <taxon>Dikarya</taxon>
        <taxon>Basidiomycota</taxon>
        <taxon>Pucciniomycotina</taxon>
        <taxon>Pucciniomycetes</taxon>
        <taxon>Pucciniales</taxon>
        <taxon>Pucciniaceae</taxon>
        <taxon>Puccinia</taxon>
    </lineage>
</organism>
<name>A0A2N5UA68_9BASI</name>
<dbReference type="Proteomes" id="UP000235392">
    <property type="component" value="Unassembled WGS sequence"/>
</dbReference>
<sequence>MSLTKSKMNTLSDGEQDNQWLKFLIEELWKKNLAPTLFSIDNKGLLEKLKNFGSNSKTKHLDIKIKCLRNKFKKDEINVQLIPSEAMLAGVLSFKFLHSK</sequence>
<protein>
    <submittedName>
        <fullName evidence="1">Uncharacterized protein</fullName>
    </submittedName>
</protein>
<proteinExistence type="predicted"/>
<comment type="caution">
    <text evidence="1">The sequence shown here is derived from an EMBL/GenBank/DDBJ whole genome shotgun (WGS) entry which is preliminary data.</text>
</comment>
<gene>
    <name evidence="1" type="ORF">PCASD_11992</name>
</gene>
<evidence type="ECO:0000313" key="2">
    <source>
        <dbReference type="Proteomes" id="UP000235392"/>
    </source>
</evidence>
<dbReference type="AlphaFoldDB" id="A0A2N5UA68"/>
<reference evidence="1 2" key="1">
    <citation type="submission" date="2017-11" db="EMBL/GenBank/DDBJ databases">
        <title>De novo assembly and phasing of dikaryotic genomes from two isolates of Puccinia coronata f. sp. avenae, the causal agent of oat crown rust.</title>
        <authorList>
            <person name="Miller M.E."/>
            <person name="Zhang Y."/>
            <person name="Omidvar V."/>
            <person name="Sperschneider J."/>
            <person name="Schwessinger B."/>
            <person name="Raley C."/>
            <person name="Palmer J.M."/>
            <person name="Garnica D."/>
            <person name="Upadhyaya N."/>
            <person name="Rathjen J."/>
            <person name="Taylor J.M."/>
            <person name="Park R.F."/>
            <person name="Dodds P.N."/>
            <person name="Hirsch C.D."/>
            <person name="Kianian S.F."/>
            <person name="Figueroa M."/>
        </authorList>
    </citation>
    <scope>NUCLEOTIDE SEQUENCE [LARGE SCALE GENOMIC DNA]</scope>
    <source>
        <strain evidence="1">12SD80</strain>
    </source>
</reference>
<accession>A0A2N5UA68</accession>